<organism evidence="1 2">
    <name type="scientific">Paractinoplanes rishiriensis</name>
    <dbReference type="NCBI Taxonomy" id="1050105"/>
    <lineage>
        <taxon>Bacteria</taxon>
        <taxon>Bacillati</taxon>
        <taxon>Actinomycetota</taxon>
        <taxon>Actinomycetes</taxon>
        <taxon>Micromonosporales</taxon>
        <taxon>Micromonosporaceae</taxon>
        <taxon>Paractinoplanes</taxon>
    </lineage>
</organism>
<dbReference type="AlphaFoldDB" id="A0A919KD26"/>
<evidence type="ECO:0000313" key="1">
    <source>
        <dbReference type="EMBL" id="GIF01727.1"/>
    </source>
</evidence>
<dbReference type="Proteomes" id="UP000636960">
    <property type="component" value="Unassembled WGS sequence"/>
</dbReference>
<dbReference type="EMBL" id="BOMV01000110">
    <property type="protein sequence ID" value="GIF01727.1"/>
    <property type="molecule type" value="Genomic_DNA"/>
</dbReference>
<proteinExistence type="predicted"/>
<comment type="caution">
    <text evidence="1">The sequence shown here is derived from an EMBL/GenBank/DDBJ whole genome shotgun (WGS) entry which is preliminary data.</text>
</comment>
<dbReference type="Gene3D" id="2.60.420.10">
    <property type="entry name" value="Maltose phosphorylase, domain 3"/>
    <property type="match status" value="1"/>
</dbReference>
<keyword evidence="2" id="KW-1185">Reference proteome</keyword>
<accession>A0A919KD26</accession>
<protein>
    <submittedName>
        <fullName evidence="1">Uncharacterized protein</fullName>
    </submittedName>
</protein>
<reference evidence="1" key="1">
    <citation type="submission" date="2021-01" db="EMBL/GenBank/DDBJ databases">
        <title>Whole genome shotgun sequence of Actinoplanes rishiriensis NBRC 108556.</title>
        <authorList>
            <person name="Komaki H."/>
            <person name="Tamura T."/>
        </authorList>
    </citation>
    <scope>NUCLEOTIDE SEQUENCE</scope>
    <source>
        <strain evidence="1">NBRC 108556</strain>
    </source>
</reference>
<evidence type="ECO:0000313" key="2">
    <source>
        <dbReference type="Proteomes" id="UP000636960"/>
    </source>
</evidence>
<gene>
    <name evidence="1" type="ORF">Ari01nite_91910</name>
</gene>
<dbReference type="RefSeq" id="WP_203790593.1">
    <property type="nucleotide sequence ID" value="NZ_BOMV01000110.1"/>
</dbReference>
<sequence length="77" mass="7688">MPTSAGPLVVKWARDAAGQFRLQATAPAGTGGQIWISLASASATSTPVTSGATFVGRNGLYDVYSVGAGLAEFTSAP</sequence>
<name>A0A919KD26_9ACTN</name>